<name>A0A0E9WWM1_ANGAN</name>
<dbReference type="AlphaFoldDB" id="A0A0E9WWM1"/>
<protein>
    <submittedName>
        <fullName evidence="1">Uncharacterized protein</fullName>
    </submittedName>
</protein>
<sequence length="77" mass="9128">MSQIPSILFLSVPCSYWGHSFIWTEFILHACKVSQPCSELFVNFNTLFELQSQNRCKLQWGRWLFVTDCCKWFCLAL</sequence>
<organism evidence="1">
    <name type="scientific">Anguilla anguilla</name>
    <name type="common">European freshwater eel</name>
    <name type="synonym">Muraena anguilla</name>
    <dbReference type="NCBI Taxonomy" id="7936"/>
    <lineage>
        <taxon>Eukaryota</taxon>
        <taxon>Metazoa</taxon>
        <taxon>Chordata</taxon>
        <taxon>Craniata</taxon>
        <taxon>Vertebrata</taxon>
        <taxon>Euteleostomi</taxon>
        <taxon>Actinopterygii</taxon>
        <taxon>Neopterygii</taxon>
        <taxon>Teleostei</taxon>
        <taxon>Anguilliformes</taxon>
        <taxon>Anguillidae</taxon>
        <taxon>Anguilla</taxon>
    </lineage>
</organism>
<proteinExistence type="predicted"/>
<evidence type="ECO:0000313" key="1">
    <source>
        <dbReference type="EMBL" id="JAH94754.1"/>
    </source>
</evidence>
<accession>A0A0E9WWM1</accession>
<reference evidence="1" key="1">
    <citation type="submission" date="2014-11" db="EMBL/GenBank/DDBJ databases">
        <authorList>
            <person name="Amaro Gonzalez C."/>
        </authorList>
    </citation>
    <scope>NUCLEOTIDE SEQUENCE</scope>
</reference>
<reference evidence="1" key="2">
    <citation type="journal article" date="2015" name="Fish Shellfish Immunol.">
        <title>Early steps in the European eel (Anguilla anguilla)-Vibrio vulnificus interaction in the gills: Role of the RtxA13 toxin.</title>
        <authorList>
            <person name="Callol A."/>
            <person name="Pajuelo D."/>
            <person name="Ebbesson L."/>
            <person name="Teles M."/>
            <person name="MacKenzie S."/>
            <person name="Amaro C."/>
        </authorList>
    </citation>
    <scope>NUCLEOTIDE SEQUENCE</scope>
</reference>
<dbReference type="EMBL" id="GBXM01013823">
    <property type="protein sequence ID" value="JAH94754.1"/>
    <property type="molecule type" value="Transcribed_RNA"/>
</dbReference>